<keyword evidence="2" id="KW-0238">DNA-binding</keyword>
<dbReference type="GO" id="GO:0000976">
    <property type="term" value="F:transcription cis-regulatory region binding"/>
    <property type="evidence" value="ECO:0007669"/>
    <property type="project" value="TreeGrafter"/>
</dbReference>
<accession>A0A6J6IMN5</accession>
<dbReference type="Pfam" id="PF19352">
    <property type="entry name" value="TetR_C_38"/>
    <property type="match status" value="1"/>
</dbReference>
<keyword evidence="3" id="KW-0804">Transcription</keyword>
<evidence type="ECO:0000313" key="5">
    <source>
        <dbReference type="EMBL" id="CAB4607431.1"/>
    </source>
</evidence>
<dbReference type="InterPro" id="IPR050109">
    <property type="entry name" value="HTH-type_TetR-like_transc_reg"/>
</dbReference>
<dbReference type="InterPro" id="IPR001647">
    <property type="entry name" value="HTH_TetR"/>
</dbReference>
<name>A0A6J6IMN5_9ZZZZ</name>
<dbReference type="EMBL" id="CAEZVK010000028">
    <property type="protein sequence ID" value="CAB4625786.1"/>
    <property type="molecule type" value="Genomic_DNA"/>
</dbReference>
<feature type="domain" description="HTH tetR-type" evidence="4">
    <location>
        <begin position="18"/>
        <end position="78"/>
    </location>
</feature>
<dbReference type="EMBL" id="CAEZUO010000045">
    <property type="protein sequence ID" value="CAB4607431.1"/>
    <property type="molecule type" value="Genomic_DNA"/>
</dbReference>
<proteinExistence type="predicted"/>
<evidence type="ECO:0000256" key="3">
    <source>
        <dbReference type="ARBA" id="ARBA00023163"/>
    </source>
</evidence>
<dbReference type="AlphaFoldDB" id="A0A6J6IMN5"/>
<dbReference type="Pfam" id="PF00440">
    <property type="entry name" value="TetR_N"/>
    <property type="match status" value="1"/>
</dbReference>
<evidence type="ECO:0000256" key="2">
    <source>
        <dbReference type="ARBA" id="ARBA00023125"/>
    </source>
</evidence>
<protein>
    <submittedName>
        <fullName evidence="6">Unannotated protein</fullName>
    </submittedName>
</protein>
<dbReference type="InterPro" id="IPR009057">
    <property type="entry name" value="Homeodomain-like_sf"/>
</dbReference>
<gene>
    <name evidence="5" type="ORF">UFOPK1827_01047</name>
    <name evidence="6" type="ORF">UFOPK2000_00405</name>
</gene>
<dbReference type="PROSITE" id="PS50977">
    <property type="entry name" value="HTH_TETR_2"/>
    <property type="match status" value="1"/>
</dbReference>
<reference evidence="6" key="1">
    <citation type="submission" date="2020-05" db="EMBL/GenBank/DDBJ databases">
        <authorList>
            <person name="Chiriac C."/>
            <person name="Salcher M."/>
            <person name="Ghai R."/>
            <person name="Kavagutti S V."/>
        </authorList>
    </citation>
    <scope>NUCLEOTIDE SEQUENCE</scope>
</reference>
<dbReference type="Gene3D" id="1.10.10.60">
    <property type="entry name" value="Homeodomain-like"/>
    <property type="match status" value="1"/>
</dbReference>
<dbReference type="GO" id="GO:0003700">
    <property type="term" value="F:DNA-binding transcription factor activity"/>
    <property type="evidence" value="ECO:0007669"/>
    <property type="project" value="TreeGrafter"/>
</dbReference>
<evidence type="ECO:0000259" key="4">
    <source>
        <dbReference type="PROSITE" id="PS50977"/>
    </source>
</evidence>
<organism evidence="6">
    <name type="scientific">freshwater metagenome</name>
    <dbReference type="NCBI Taxonomy" id="449393"/>
    <lineage>
        <taxon>unclassified sequences</taxon>
        <taxon>metagenomes</taxon>
        <taxon>ecological metagenomes</taxon>
    </lineage>
</organism>
<dbReference type="InterPro" id="IPR011075">
    <property type="entry name" value="TetR_C"/>
</dbReference>
<dbReference type="SUPFAM" id="SSF46689">
    <property type="entry name" value="Homeodomain-like"/>
    <property type="match status" value="1"/>
</dbReference>
<evidence type="ECO:0000313" key="6">
    <source>
        <dbReference type="EMBL" id="CAB4625786.1"/>
    </source>
</evidence>
<dbReference type="PANTHER" id="PTHR30055">
    <property type="entry name" value="HTH-TYPE TRANSCRIPTIONAL REGULATOR RUTR"/>
    <property type="match status" value="1"/>
</dbReference>
<sequence length="213" mass="23054">MVSAVNTDATRSLGRRGEATRQKFLDAVEALLEEGTYRELTVVDIARHAGTSPATFYQYFSAAEDAVLALASATVDIAGPELARRIERSGWSDLHGWESSLGVADAFIALWDGHRSVLRLIDLATDEGDQRFRDVRTRLLGAPANAFVAVLRNRPDRQVVDPLADAGVLVSMLAHVSAHIEGLQSWGADGSELRRSMARVVFLTLTGQSPPGD</sequence>
<evidence type="ECO:0000256" key="1">
    <source>
        <dbReference type="ARBA" id="ARBA00023015"/>
    </source>
</evidence>
<dbReference type="PANTHER" id="PTHR30055:SF234">
    <property type="entry name" value="HTH-TYPE TRANSCRIPTIONAL REGULATOR BETI"/>
    <property type="match status" value="1"/>
</dbReference>
<keyword evidence="1" id="KW-0805">Transcription regulation</keyword>
<dbReference type="Gene3D" id="1.10.357.10">
    <property type="entry name" value="Tetracycline Repressor, domain 2"/>
    <property type="match status" value="1"/>
</dbReference>